<evidence type="ECO:0000256" key="1">
    <source>
        <dbReference type="ARBA" id="ARBA00004141"/>
    </source>
</evidence>
<evidence type="ECO:0000313" key="9">
    <source>
        <dbReference type="EMBL" id="CAI5726688.1"/>
    </source>
</evidence>
<protein>
    <recommendedName>
        <fullName evidence="8">Major facilitator superfamily (MFS) profile domain-containing protein</fullName>
    </recommendedName>
</protein>
<organism evidence="9 10">
    <name type="scientific">Hyaloperonospora brassicae</name>
    <name type="common">Brassica downy mildew</name>
    <name type="synonym">Peronospora brassicae</name>
    <dbReference type="NCBI Taxonomy" id="162125"/>
    <lineage>
        <taxon>Eukaryota</taxon>
        <taxon>Sar</taxon>
        <taxon>Stramenopiles</taxon>
        <taxon>Oomycota</taxon>
        <taxon>Peronosporomycetes</taxon>
        <taxon>Peronosporales</taxon>
        <taxon>Peronosporaceae</taxon>
        <taxon>Hyaloperonospora</taxon>
    </lineage>
</organism>
<comment type="subcellular location">
    <subcellularLocation>
        <location evidence="1">Membrane</location>
        <topology evidence="1">Multi-pass membrane protein</topology>
    </subcellularLocation>
</comment>
<evidence type="ECO:0000259" key="8">
    <source>
        <dbReference type="PROSITE" id="PS50850"/>
    </source>
</evidence>
<dbReference type="PANTHER" id="PTHR11662:SF399">
    <property type="entry name" value="FI19708P1-RELATED"/>
    <property type="match status" value="1"/>
</dbReference>
<evidence type="ECO:0000256" key="3">
    <source>
        <dbReference type="ARBA" id="ARBA00022692"/>
    </source>
</evidence>
<reference evidence="9" key="1">
    <citation type="submission" date="2022-12" db="EMBL/GenBank/DDBJ databases">
        <authorList>
            <person name="Webb A."/>
        </authorList>
    </citation>
    <scope>NUCLEOTIDE SEQUENCE</scope>
    <source>
        <strain evidence="9">Hp1</strain>
    </source>
</reference>
<feature type="transmembrane region" description="Helical" evidence="7">
    <location>
        <begin position="66"/>
        <end position="86"/>
    </location>
</feature>
<keyword evidence="4" id="KW-0769">Symport</keyword>
<feature type="transmembrane region" description="Helical" evidence="7">
    <location>
        <begin position="396"/>
        <end position="416"/>
    </location>
</feature>
<dbReference type="InterPro" id="IPR020846">
    <property type="entry name" value="MFS_dom"/>
</dbReference>
<keyword evidence="10" id="KW-1185">Reference proteome</keyword>
<sequence>MANKETWKDSDKVEARDAASELPRGNRRYVTAFLCLCVSTICYAERTNMGIALPALVLDKKEQGEVLSAFFYGYMCTQILGGYFAARFGAKIVLLTGVVVWTLFDLSTVVVAKCLTCLLFTRAGMGVGEGILFPCMHQIASAWYPVQERSRLVTLVASGSDLGTISALIISPAIMAASGWQRIFVVFGAFSFVWVVAYVFRGASRPEDGPRITVEEQTFILRNRIANPSTTCQHRADLDWIHTLNWRFLLDWITQYVRQGLNLDLAKKGGFAAALPYMYGYIGTLLFGRLGDLLGTRGHRALHVRQVMNAFSFLGCAYFLVLLRFANSAPAAGAALCMTPSTGCAAMAGYWVNMIDVAPNHAAHIMGVSNTFGTIPGIIGNLVTGAILQATGSWDLVFAVAALVLVFGATFFHYCASDESIYTQPSYREGYNRSSATSNSFSGSLDCSLSLSSIPDEEESLLENRI</sequence>
<keyword evidence="6 7" id="KW-0472">Membrane</keyword>
<dbReference type="Gene3D" id="1.20.1250.20">
    <property type="entry name" value="MFS general substrate transporter like domains"/>
    <property type="match status" value="2"/>
</dbReference>
<evidence type="ECO:0000256" key="6">
    <source>
        <dbReference type="ARBA" id="ARBA00023136"/>
    </source>
</evidence>
<dbReference type="SUPFAM" id="SSF103473">
    <property type="entry name" value="MFS general substrate transporter"/>
    <property type="match status" value="1"/>
</dbReference>
<proteinExistence type="predicted"/>
<keyword evidence="5 7" id="KW-1133">Transmembrane helix</keyword>
<dbReference type="GO" id="GO:0016020">
    <property type="term" value="C:membrane"/>
    <property type="evidence" value="ECO:0007669"/>
    <property type="project" value="UniProtKB-SubCell"/>
</dbReference>
<gene>
    <name evidence="9" type="ORF">HBR001_LOCUS3908</name>
</gene>
<keyword evidence="2" id="KW-0813">Transport</keyword>
<keyword evidence="3 7" id="KW-0812">Transmembrane</keyword>
<dbReference type="EMBL" id="CANTFL010000665">
    <property type="protein sequence ID" value="CAI5726688.1"/>
    <property type="molecule type" value="Genomic_DNA"/>
</dbReference>
<comment type="caution">
    <text evidence="9">The sequence shown here is derived from an EMBL/GenBank/DDBJ whole genome shotgun (WGS) entry which is preliminary data.</text>
</comment>
<evidence type="ECO:0000256" key="2">
    <source>
        <dbReference type="ARBA" id="ARBA00022448"/>
    </source>
</evidence>
<dbReference type="InterPro" id="IPR036259">
    <property type="entry name" value="MFS_trans_sf"/>
</dbReference>
<evidence type="ECO:0000313" key="10">
    <source>
        <dbReference type="Proteomes" id="UP001162031"/>
    </source>
</evidence>
<dbReference type="Proteomes" id="UP001162031">
    <property type="component" value="Unassembled WGS sequence"/>
</dbReference>
<accession>A0AAV0TSA2</accession>
<feature type="domain" description="Major facilitator superfamily (MFS) profile" evidence="8">
    <location>
        <begin position="1"/>
        <end position="420"/>
    </location>
</feature>
<feature type="transmembrane region" description="Helical" evidence="7">
    <location>
        <begin position="307"/>
        <end position="326"/>
    </location>
</feature>
<dbReference type="InterPro" id="IPR050382">
    <property type="entry name" value="MFS_Na/Anion_cotransporter"/>
</dbReference>
<dbReference type="PROSITE" id="PS50850">
    <property type="entry name" value="MFS"/>
    <property type="match status" value="1"/>
</dbReference>
<dbReference type="Pfam" id="PF07690">
    <property type="entry name" value="MFS_1"/>
    <property type="match status" value="1"/>
</dbReference>
<feature type="transmembrane region" description="Helical" evidence="7">
    <location>
        <begin position="365"/>
        <end position="390"/>
    </location>
</feature>
<dbReference type="AlphaFoldDB" id="A0AAV0TSA2"/>
<feature type="transmembrane region" description="Helical" evidence="7">
    <location>
        <begin position="332"/>
        <end position="353"/>
    </location>
</feature>
<evidence type="ECO:0000256" key="5">
    <source>
        <dbReference type="ARBA" id="ARBA00022989"/>
    </source>
</evidence>
<dbReference type="PANTHER" id="PTHR11662">
    <property type="entry name" value="SOLUTE CARRIER FAMILY 17"/>
    <property type="match status" value="1"/>
</dbReference>
<evidence type="ECO:0000256" key="7">
    <source>
        <dbReference type="SAM" id="Phobius"/>
    </source>
</evidence>
<feature type="transmembrane region" description="Helical" evidence="7">
    <location>
        <begin position="92"/>
        <end position="115"/>
    </location>
</feature>
<dbReference type="FunFam" id="1.20.1250.20:FF:000003">
    <property type="entry name" value="Solute carrier family 17 member 3"/>
    <property type="match status" value="1"/>
</dbReference>
<feature type="transmembrane region" description="Helical" evidence="7">
    <location>
        <begin position="180"/>
        <end position="200"/>
    </location>
</feature>
<dbReference type="InterPro" id="IPR011701">
    <property type="entry name" value="MFS"/>
</dbReference>
<name>A0AAV0TSA2_HYABA</name>
<evidence type="ECO:0000256" key="4">
    <source>
        <dbReference type="ARBA" id="ARBA00022847"/>
    </source>
</evidence>
<dbReference type="GO" id="GO:0015293">
    <property type="term" value="F:symporter activity"/>
    <property type="evidence" value="ECO:0007669"/>
    <property type="project" value="UniProtKB-KW"/>
</dbReference>